<dbReference type="RefSeq" id="XP_018148387.1">
    <property type="nucleotide sequence ID" value="XM_018292854.1"/>
</dbReference>
<dbReference type="AlphaFoldDB" id="A0A179G365"/>
<dbReference type="Proteomes" id="UP000078397">
    <property type="component" value="Unassembled WGS sequence"/>
</dbReference>
<comment type="caution">
    <text evidence="1">The sequence shown here is derived from an EMBL/GenBank/DDBJ whole genome shotgun (WGS) entry which is preliminary data.</text>
</comment>
<keyword evidence="2" id="KW-1185">Reference proteome</keyword>
<dbReference type="EMBL" id="LSBJ02000001">
    <property type="protein sequence ID" value="OAQ72304.1"/>
    <property type="molecule type" value="Genomic_DNA"/>
</dbReference>
<dbReference type="GeneID" id="28856848"/>
<dbReference type="KEGG" id="pchm:VFPPC_15101"/>
<name>A0A179G365_METCM</name>
<gene>
    <name evidence="1" type="ORF">VFPPC_15101</name>
</gene>
<accession>A0A179G365</accession>
<evidence type="ECO:0000313" key="1">
    <source>
        <dbReference type="EMBL" id="OAQ72304.1"/>
    </source>
</evidence>
<proteinExistence type="predicted"/>
<reference evidence="1 2" key="1">
    <citation type="journal article" date="2016" name="PLoS Pathog.">
        <title>Biosynthesis of antibiotic leucinostatins in bio-control fungus Purpureocillium lilacinum and their inhibition on phytophthora revealed by genome mining.</title>
        <authorList>
            <person name="Wang G."/>
            <person name="Liu Z."/>
            <person name="Lin R."/>
            <person name="Li E."/>
            <person name="Mao Z."/>
            <person name="Ling J."/>
            <person name="Yang Y."/>
            <person name="Yin W.B."/>
            <person name="Xie B."/>
        </authorList>
    </citation>
    <scope>NUCLEOTIDE SEQUENCE [LARGE SCALE GENOMIC DNA]</scope>
    <source>
        <strain evidence="1">170</strain>
    </source>
</reference>
<protein>
    <submittedName>
        <fullName evidence="1">Uncharacterized protein</fullName>
    </submittedName>
</protein>
<organism evidence="1 2">
    <name type="scientific">Pochonia chlamydosporia 170</name>
    <dbReference type="NCBI Taxonomy" id="1380566"/>
    <lineage>
        <taxon>Eukaryota</taxon>
        <taxon>Fungi</taxon>
        <taxon>Dikarya</taxon>
        <taxon>Ascomycota</taxon>
        <taxon>Pezizomycotina</taxon>
        <taxon>Sordariomycetes</taxon>
        <taxon>Hypocreomycetidae</taxon>
        <taxon>Hypocreales</taxon>
        <taxon>Clavicipitaceae</taxon>
        <taxon>Pochonia</taxon>
    </lineage>
</organism>
<evidence type="ECO:0000313" key="2">
    <source>
        <dbReference type="Proteomes" id="UP000078397"/>
    </source>
</evidence>
<sequence>MALTFDCQGPVGDMDRSGPALPSPVLPRRCDLCGRADIRTVAGCLPSTPNKTGQGPRLTVACHLLTRSLCR</sequence>